<evidence type="ECO:0000313" key="1">
    <source>
        <dbReference type="EMBL" id="EKT4091248.1"/>
    </source>
</evidence>
<dbReference type="Proteomes" id="UP001218208">
    <property type="component" value="Unassembled WGS sequence"/>
</dbReference>
<dbReference type="AlphaFoldDB" id="A0AAI9BZ90"/>
<name>A0AAI9BZ90_STEMA</name>
<proteinExistence type="predicted"/>
<evidence type="ECO:0000313" key="2">
    <source>
        <dbReference type="Proteomes" id="UP001218208"/>
    </source>
</evidence>
<protein>
    <submittedName>
        <fullName evidence="1">DUF935 domain-containing protein</fullName>
    </submittedName>
</protein>
<organism evidence="1 2">
    <name type="scientific">Stenotrophomonas maltophilia</name>
    <name type="common">Pseudomonas maltophilia</name>
    <name type="synonym">Xanthomonas maltophilia</name>
    <dbReference type="NCBI Taxonomy" id="40324"/>
    <lineage>
        <taxon>Bacteria</taxon>
        <taxon>Pseudomonadati</taxon>
        <taxon>Pseudomonadota</taxon>
        <taxon>Gammaproteobacteria</taxon>
        <taxon>Lysobacterales</taxon>
        <taxon>Lysobacteraceae</taxon>
        <taxon>Stenotrophomonas</taxon>
        <taxon>Stenotrophomonas maltophilia group</taxon>
    </lineage>
</organism>
<gene>
    <name evidence="1" type="ORF">QEG23_000728</name>
</gene>
<reference evidence="1" key="1">
    <citation type="submission" date="2022-07" db="EMBL/GenBank/DDBJ databases">
        <authorList>
            <consortium name="DAFM: The Division of Animal and Food Microbiology"/>
        </authorList>
    </citation>
    <scope>NUCLEOTIDE SEQUENCE</scope>
    <source>
        <strain evidence="1">19MO01SH01-2</strain>
    </source>
</reference>
<sequence length="527" mass="57693">MVTQTRILGPDGKPFTVADLAQPQTAHANSLQREFQGHPSRGLTPSRLASILLAAEQGDLIRQYELFEDIEERDAHVFSEMSKRRRAVSGLPFKISAPPNPSAAEKKAAEQLQAMVLAIDDFDGVVFDTTDAIGKGFANLEIEWDRSAQEWLPKSITHRPQSWFQLHRGYRQEIRLRNGTGEGEPLRQFGWITHTHKAKSGYLERAALFRVLVWPYLFKNYAVGDLAEFLEVYGIPMRIGKYPPGASDREKMSLLRALMEIGHNAAGIIPEGMSMEFPAVAEGDPQAFELMMNWCERSQSKAILGGTLTSQADGKTSTNALGTVHNEVRKEIKDADAGQLASTLSRDLIYPLAVLNGLVRPGDYRRCPRLVFDLAEIKDIGTYATALPPLVAMGMKIPCAWAHTELGIPEAGEDEPMLGQAPAVTDQVALSSVRTAATAAQPVSVSSRDREDQLARLVATELDPVVAEWVGAIRELVDRAQDLEQIRDGLLALLPNLSVAQFGQAMQHALAIAGAAGMLDALDESRG</sequence>
<comment type="caution">
    <text evidence="1">The sequence shown here is derived from an EMBL/GenBank/DDBJ whole genome shotgun (WGS) entry which is preliminary data.</text>
</comment>
<dbReference type="EMBL" id="ABLOJW010000003">
    <property type="protein sequence ID" value="EKT4091248.1"/>
    <property type="molecule type" value="Genomic_DNA"/>
</dbReference>
<dbReference type="InterPro" id="IPR009279">
    <property type="entry name" value="Portal_Mu"/>
</dbReference>
<accession>A0AAI9BZ90</accession>
<dbReference type="Pfam" id="PF06074">
    <property type="entry name" value="Portal_Mu"/>
    <property type="match status" value="1"/>
</dbReference>